<dbReference type="EMBL" id="VFRP01000021">
    <property type="protein sequence ID" value="TPE48563.1"/>
    <property type="molecule type" value="Genomic_DNA"/>
</dbReference>
<organism evidence="8 9">
    <name type="scientific">Amaricoccus solimangrovi</name>
    <dbReference type="NCBI Taxonomy" id="2589815"/>
    <lineage>
        <taxon>Bacteria</taxon>
        <taxon>Pseudomonadati</taxon>
        <taxon>Pseudomonadota</taxon>
        <taxon>Alphaproteobacteria</taxon>
        <taxon>Rhodobacterales</taxon>
        <taxon>Paracoccaceae</taxon>
        <taxon>Amaricoccus</taxon>
    </lineage>
</organism>
<dbReference type="Pfam" id="PF08340">
    <property type="entry name" value="YicC-like_C"/>
    <property type="match status" value="1"/>
</dbReference>
<evidence type="ECO:0000313" key="9">
    <source>
        <dbReference type="Proteomes" id="UP000319255"/>
    </source>
</evidence>
<evidence type="ECO:0000313" key="8">
    <source>
        <dbReference type="EMBL" id="TPE48563.1"/>
    </source>
</evidence>
<dbReference type="GO" id="GO:0004521">
    <property type="term" value="F:RNA endonuclease activity"/>
    <property type="evidence" value="ECO:0007669"/>
    <property type="project" value="InterPro"/>
</dbReference>
<name>A0A501WFC9_9RHOB</name>
<evidence type="ECO:0000256" key="4">
    <source>
        <dbReference type="ARBA" id="ARBA00022801"/>
    </source>
</evidence>
<evidence type="ECO:0000259" key="7">
    <source>
        <dbReference type="Pfam" id="PF08340"/>
    </source>
</evidence>
<protein>
    <submittedName>
        <fullName evidence="8">YicC family protein</fullName>
    </submittedName>
</protein>
<dbReference type="InterPro" id="IPR013527">
    <property type="entry name" value="YicC-like_N"/>
</dbReference>
<sequence length="297" mass="31395">MTGFADLSGTVGDIAWVWETRSVNGRNLDLRLRLPDGFESLEAPVRMAFGQALSRGSVTVGLRVARNGGGQGNGAAARVNPAGLDLAIEAVELASEVAARRGLPLAPMTAADLLSVRGVYESDSASPSENPEVMAALAGAVKPLAAKLRAARADEGREVARILTERIDRIAALTAEARVAAEARGAKVAALLRQRVETVLGVAGQVDEARLAQELALIAVKADVTEELDRLEAHVASARRLLGSDEPVGRRFDFLTQEFNRETNTLCAKSGAADLTAIGLEMKVAVDQLREQVQNVE</sequence>
<feature type="domain" description="Endoribonuclease YicC-like N-terminal" evidence="6">
    <location>
        <begin position="1"/>
        <end position="159"/>
    </location>
</feature>
<comment type="caution">
    <text evidence="8">The sequence shown here is derived from an EMBL/GenBank/DDBJ whole genome shotgun (WGS) entry which is preliminary data.</text>
</comment>
<dbReference type="Proteomes" id="UP000319255">
    <property type="component" value="Unassembled WGS sequence"/>
</dbReference>
<dbReference type="GO" id="GO:0016787">
    <property type="term" value="F:hydrolase activity"/>
    <property type="evidence" value="ECO:0007669"/>
    <property type="project" value="UniProtKB-KW"/>
</dbReference>
<keyword evidence="2" id="KW-0540">Nuclease</keyword>
<evidence type="ECO:0000259" key="6">
    <source>
        <dbReference type="Pfam" id="PF03755"/>
    </source>
</evidence>
<evidence type="ECO:0000256" key="5">
    <source>
        <dbReference type="ARBA" id="ARBA00035648"/>
    </source>
</evidence>
<comment type="similarity">
    <text evidence="5">Belongs to the YicC/YloC family.</text>
</comment>
<dbReference type="PANTHER" id="PTHR30636:SF3">
    <property type="entry name" value="UPF0701 PROTEIN YICC"/>
    <property type="match status" value="1"/>
</dbReference>
<dbReference type="AlphaFoldDB" id="A0A501WFC9"/>
<proteinExistence type="inferred from homology"/>
<dbReference type="InterPro" id="IPR013551">
    <property type="entry name" value="YicC-like_C"/>
</dbReference>
<dbReference type="NCBIfam" id="TIGR00255">
    <property type="entry name" value="YicC/YloC family endoribonuclease"/>
    <property type="match status" value="1"/>
</dbReference>
<evidence type="ECO:0000256" key="2">
    <source>
        <dbReference type="ARBA" id="ARBA00022722"/>
    </source>
</evidence>
<gene>
    <name evidence="8" type="ORF">FJM51_17505</name>
</gene>
<accession>A0A501WFC9</accession>
<evidence type="ECO:0000256" key="1">
    <source>
        <dbReference type="ARBA" id="ARBA00001968"/>
    </source>
</evidence>
<dbReference type="InterPro" id="IPR005229">
    <property type="entry name" value="YicC/YloC-like"/>
</dbReference>
<dbReference type="Pfam" id="PF03755">
    <property type="entry name" value="YicC-like_N"/>
    <property type="match status" value="1"/>
</dbReference>
<evidence type="ECO:0000256" key="3">
    <source>
        <dbReference type="ARBA" id="ARBA00022759"/>
    </source>
</evidence>
<keyword evidence="4" id="KW-0378">Hydrolase</keyword>
<feature type="domain" description="Endoribonuclease YicC-like C-terminal" evidence="7">
    <location>
        <begin position="183"/>
        <end position="297"/>
    </location>
</feature>
<keyword evidence="9" id="KW-1185">Reference proteome</keyword>
<comment type="cofactor">
    <cofactor evidence="1">
        <name>a divalent metal cation</name>
        <dbReference type="ChEBI" id="CHEBI:60240"/>
    </cofactor>
</comment>
<dbReference type="OrthoDB" id="9771229at2"/>
<reference evidence="8 9" key="1">
    <citation type="submission" date="2019-06" db="EMBL/GenBank/DDBJ databases">
        <title>A novel bacterium of genus Amaricoccus, isolated from marine sediment.</title>
        <authorList>
            <person name="Huang H."/>
            <person name="Mo K."/>
            <person name="Hu Y."/>
        </authorList>
    </citation>
    <scope>NUCLEOTIDE SEQUENCE [LARGE SCALE GENOMIC DNA]</scope>
    <source>
        <strain evidence="8 9">HB172011</strain>
    </source>
</reference>
<keyword evidence="3" id="KW-0255">Endonuclease</keyword>
<dbReference type="PANTHER" id="PTHR30636">
    <property type="entry name" value="UPF0701 PROTEIN YICC"/>
    <property type="match status" value="1"/>
</dbReference>